<dbReference type="GO" id="GO:0003690">
    <property type="term" value="F:double-stranded DNA binding"/>
    <property type="evidence" value="ECO:0007669"/>
    <property type="project" value="TreeGrafter"/>
</dbReference>
<name>A0A8X7BJW2_TRICX</name>
<dbReference type="GO" id="GO:0005634">
    <property type="term" value="C:nucleus"/>
    <property type="evidence" value="ECO:0007669"/>
    <property type="project" value="TreeGrafter"/>
</dbReference>
<dbReference type="GO" id="GO:0000729">
    <property type="term" value="P:DNA double-strand break processing"/>
    <property type="evidence" value="ECO:0007669"/>
    <property type="project" value="TreeGrafter"/>
</dbReference>
<dbReference type="Pfam" id="PF01359">
    <property type="entry name" value="Transposase_1"/>
    <property type="match status" value="1"/>
</dbReference>
<dbReference type="GO" id="GO:0006303">
    <property type="term" value="P:double-strand break repair via nonhomologous end joining"/>
    <property type="evidence" value="ECO:0007669"/>
    <property type="project" value="TreeGrafter"/>
</dbReference>
<dbReference type="GO" id="GO:0035861">
    <property type="term" value="C:site of double-strand break"/>
    <property type="evidence" value="ECO:0007669"/>
    <property type="project" value="TreeGrafter"/>
</dbReference>
<dbReference type="InterPro" id="IPR052709">
    <property type="entry name" value="Transposase-MT_Hybrid"/>
</dbReference>
<evidence type="ECO:0000313" key="1">
    <source>
        <dbReference type="EMBL" id="GFY33049.1"/>
    </source>
</evidence>
<evidence type="ECO:0000313" key="2">
    <source>
        <dbReference type="Proteomes" id="UP000887159"/>
    </source>
</evidence>
<dbReference type="GO" id="GO:0015074">
    <property type="term" value="P:DNA integration"/>
    <property type="evidence" value="ECO:0007669"/>
    <property type="project" value="TreeGrafter"/>
</dbReference>
<dbReference type="GO" id="GO:0000793">
    <property type="term" value="C:condensed chromosome"/>
    <property type="evidence" value="ECO:0007669"/>
    <property type="project" value="TreeGrafter"/>
</dbReference>
<reference evidence="1" key="1">
    <citation type="submission" date="2020-08" db="EMBL/GenBank/DDBJ databases">
        <title>Multicomponent nature underlies the extraordinary mechanical properties of spider dragline silk.</title>
        <authorList>
            <person name="Kono N."/>
            <person name="Nakamura H."/>
            <person name="Mori M."/>
            <person name="Yoshida Y."/>
            <person name="Ohtoshi R."/>
            <person name="Malay A.D."/>
            <person name="Moran D.A.P."/>
            <person name="Tomita M."/>
            <person name="Numata K."/>
            <person name="Arakawa K."/>
        </authorList>
    </citation>
    <scope>NUCLEOTIDE SEQUENCE</scope>
</reference>
<dbReference type="GO" id="GO:0000014">
    <property type="term" value="F:single-stranded DNA endodeoxyribonuclease activity"/>
    <property type="evidence" value="ECO:0007669"/>
    <property type="project" value="TreeGrafter"/>
</dbReference>
<sequence length="103" mass="12051">MVDRISICEALAKPNKIDPFLKRRVNRDEKWVPYASIVRKRSWSKSGEVVQTVVNPGLTARKVLLCIWWNWKGIIYYELLSYGQTLNSDLYCQQLDHLKPAID</sequence>
<dbReference type="GO" id="GO:0044774">
    <property type="term" value="P:mitotic DNA integrity checkpoint signaling"/>
    <property type="evidence" value="ECO:0007669"/>
    <property type="project" value="TreeGrafter"/>
</dbReference>
<accession>A0A8X7BJW2</accession>
<dbReference type="AlphaFoldDB" id="A0A8X7BJW2"/>
<dbReference type="GO" id="GO:0031297">
    <property type="term" value="P:replication fork processing"/>
    <property type="evidence" value="ECO:0007669"/>
    <property type="project" value="TreeGrafter"/>
</dbReference>
<comment type="caution">
    <text evidence="1">The sequence shown here is derived from an EMBL/GenBank/DDBJ whole genome shotgun (WGS) entry which is preliminary data.</text>
</comment>
<dbReference type="InterPro" id="IPR036397">
    <property type="entry name" value="RNaseH_sf"/>
</dbReference>
<dbReference type="GO" id="GO:0042800">
    <property type="term" value="F:histone H3K4 methyltransferase activity"/>
    <property type="evidence" value="ECO:0007669"/>
    <property type="project" value="TreeGrafter"/>
</dbReference>
<protein>
    <submittedName>
        <fullName evidence="1">Mariner transposase</fullName>
    </submittedName>
</protein>
<dbReference type="Proteomes" id="UP000887159">
    <property type="component" value="Unassembled WGS sequence"/>
</dbReference>
<gene>
    <name evidence="1" type="ORF">TNCV_2230001</name>
</gene>
<dbReference type="GO" id="GO:0044547">
    <property type="term" value="F:DNA topoisomerase binding"/>
    <property type="evidence" value="ECO:0007669"/>
    <property type="project" value="TreeGrafter"/>
</dbReference>
<organism evidence="1 2">
    <name type="scientific">Trichonephila clavipes</name>
    <name type="common">Golden silk orbweaver</name>
    <name type="synonym">Nephila clavipes</name>
    <dbReference type="NCBI Taxonomy" id="2585209"/>
    <lineage>
        <taxon>Eukaryota</taxon>
        <taxon>Metazoa</taxon>
        <taxon>Ecdysozoa</taxon>
        <taxon>Arthropoda</taxon>
        <taxon>Chelicerata</taxon>
        <taxon>Arachnida</taxon>
        <taxon>Araneae</taxon>
        <taxon>Araneomorphae</taxon>
        <taxon>Entelegynae</taxon>
        <taxon>Araneoidea</taxon>
        <taxon>Nephilidae</taxon>
        <taxon>Trichonephila</taxon>
    </lineage>
</organism>
<dbReference type="InterPro" id="IPR001888">
    <property type="entry name" value="Transposase_1"/>
</dbReference>
<dbReference type="GO" id="GO:0046975">
    <property type="term" value="F:histone H3K36 methyltransferase activity"/>
    <property type="evidence" value="ECO:0007669"/>
    <property type="project" value="TreeGrafter"/>
</dbReference>
<dbReference type="PANTHER" id="PTHR46060:SF2">
    <property type="entry name" value="HISTONE-LYSINE N-METHYLTRANSFERASE SETMAR"/>
    <property type="match status" value="1"/>
</dbReference>
<dbReference type="EMBL" id="BMAU01021407">
    <property type="protein sequence ID" value="GFY33049.1"/>
    <property type="molecule type" value="Genomic_DNA"/>
</dbReference>
<dbReference type="PANTHER" id="PTHR46060">
    <property type="entry name" value="MARINER MOS1 TRANSPOSASE-LIKE PROTEIN"/>
    <property type="match status" value="1"/>
</dbReference>
<keyword evidence="2" id="KW-1185">Reference proteome</keyword>
<dbReference type="Gene3D" id="3.30.420.10">
    <property type="entry name" value="Ribonuclease H-like superfamily/Ribonuclease H"/>
    <property type="match status" value="1"/>
</dbReference>
<dbReference type="GO" id="GO:0003697">
    <property type="term" value="F:single-stranded DNA binding"/>
    <property type="evidence" value="ECO:0007669"/>
    <property type="project" value="TreeGrafter"/>
</dbReference>
<proteinExistence type="predicted"/>